<evidence type="ECO:0000313" key="3">
    <source>
        <dbReference type="Proteomes" id="UP000525078"/>
    </source>
</evidence>
<gene>
    <name evidence="2" type="ORF">F8388_009861</name>
</gene>
<dbReference type="AlphaFoldDB" id="A0A7J6H4P1"/>
<evidence type="ECO:0000256" key="1">
    <source>
        <dbReference type="SAM" id="MobiDB-lite"/>
    </source>
</evidence>
<accession>A0A7J6H4P1</accession>
<feature type="compositionally biased region" description="Basic and acidic residues" evidence="1">
    <location>
        <begin position="85"/>
        <end position="103"/>
    </location>
</feature>
<protein>
    <submittedName>
        <fullName evidence="2">Uncharacterized protein</fullName>
    </submittedName>
</protein>
<sequence length="267" mass="29852">MVSTNFYRFENVKRRISYDESGSFEEIFLLLQILGLIFENGVYFVSLSSAAYGTCSDFPASVAVGTDSSGELFVHGETNWSSDVSEARNPRQDRDGRNGDKENLVSGFGPIGGFDSQGVESGYGSEPGYKGDAEFGYGDEVDEEEDDTRLLFWGNQFGVVVFLVGYASIAAQPAVTTTRYHEHDRDDHVRDNLIITRLLANTTDSGQKSALEAKRGIGMNMWRLELWENCVVNIPPFNEELYERNREMRILIAMSLVTAYTLVDIQP</sequence>
<name>A0A7J6H4P1_CANSA</name>
<dbReference type="Proteomes" id="UP000525078">
    <property type="component" value="Unassembled WGS sequence"/>
</dbReference>
<evidence type="ECO:0000313" key="2">
    <source>
        <dbReference type="EMBL" id="KAF4389728.1"/>
    </source>
</evidence>
<dbReference type="PANTHER" id="PTHR36775:SF1">
    <property type="entry name" value="LYR MOTIF PROTEIN"/>
    <property type="match status" value="1"/>
</dbReference>
<comment type="caution">
    <text evidence="2">The sequence shown here is derived from an EMBL/GenBank/DDBJ whole genome shotgun (WGS) entry which is preliminary data.</text>
</comment>
<organism evidence="2 3">
    <name type="scientific">Cannabis sativa</name>
    <name type="common">Hemp</name>
    <name type="synonym">Marijuana</name>
    <dbReference type="NCBI Taxonomy" id="3483"/>
    <lineage>
        <taxon>Eukaryota</taxon>
        <taxon>Viridiplantae</taxon>
        <taxon>Streptophyta</taxon>
        <taxon>Embryophyta</taxon>
        <taxon>Tracheophyta</taxon>
        <taxon>Spermatophyta</taxon>
        <taxon>Magnoliopsida</taxon>
        <taxon>eudicotyledons</taxon>
        <taxon>Gunneridae</taxon>
        <taxon>Pentapetalae</taxon>
        <taxon>rosids</taxon>
        <taxon>fabids</taxon>
        <taxon>Rosales</taxon>
        <taxon>Cannabaceae</taxon>
        <taxon>Cannabis</taxon>
    </lineage>
</organism>
<reference evidence="2 3" key="1">
    <citation type="journal article" date="2020" name="bioRxiv">
        <title>Sequence and annotation of 42 cannabis genomes reveals extensive copy number variation in cannabinoid synthesis and pathogen resistance genes.</title>
        <authorList>
            <person name="Mckernan K.J."/>
            <person name="Helbert Y."/>
            <person name="Kane L.T."/>
            <person name="Ebling H."/>
            <person name="Zhang L."/>
            <person name="Liu B."/>
            <person name="Eaton Z."/>
            <person name="Mclaughlin S."/>
            <person name="Kingan S."/>
            <person name="Baybayan P."/>
            <person name="Concepcion G."/>
            <person name="Jordan M."/>
            <person name="Riva A."/>
            <person name="Barbazuk W."/>
            <person name="Harkins T."/>
        </authorList>
    </citation>
    <scope>NUCLEOTIDE SEQUENCE [LARGE SCALE GENOMIC DNA]</scope>
    <source>
        <strain evidence="3">cv. Jamaican Lion 4</strain>
        <tissue evidence="2">Leaf</tissue>
    </source>
</reference>
<dbReference type="EMBL" id="JAATIP010000031">
    <property type="protein sequence ID" value="KAF4389728.1"/>
    <property type="molecule type" value="Genomic_DNA"/>
</dbReference>
<proteinExistence type="predicted"/>
<feature type="region of interest" description="Disordered" evidence="1">
    <location>
        <begin position="81"/>
        <end position="103"/>
    </location>
</feature>
<dbReference type="PANTHER" id="PTHR36775">
    <property type="entry name" value="LYR MOTIF PROTEIN"/>
    <property type="match status" value="1"/>
</dbReference>